<dbReference type="OMA" id="CIETICS"/>
<feature type="compositionally biased region" description="Acidic residues" evidence="1">
    <location>
        <begin position="311"/>
        <end position="336"/>
    </location>
</feature>
<evidence type="ECO:0000256" key="1">
    <source>
        <dbReference type="SAM" id="MobiDB-lite"/>
    </source>
</evidence>
<organism evidence="2 3">
    <name type="scientific">Armillaria ostoyae</name>
    <name type="common">Armillaria root rot fungus</name>
    <dbReference type="NCBI Taxonomy" id="47428"/>
    <lineage>
        <taxon>Eukaryota</taxon>
        <taxon>Fungi</taxon>
        <taxon>Dikarya</taxon>
        <taxon>Basidiomycota</taxon>
        <taxon>Agaricomycotina</taxon>
        <taxon>Agaricomycetes</taxon>
        <taxon>Agaricomycetidae</taxon>
        <taxon>Agaricales</taxon>
        <taxon>Marasmiineae</taxon>
        <taxon>Physalacriaceae</taxon>
        <taxon>Armillaria</taxon>
    </lineage>
</organism>
<evidence type="ECO:0000313" key="2">
    <source>
        <dbReference type="EMBL" id="SJK97664.1"/>
    </source>
</evidence>
<dbReference type="EMBL" id="FUEG01000001">
    <property type="protein sequence ID" value="SJK97664.1"/>
    <property type="molecule type" value="Genomic_DNA"/>
</dbReference>
<dbReference type="AlphaFoldDB" id="A0A284QMI4"/>
<feature type="region of interest" description="Disordered" evidence="1">
    <location>
        <begin position="311"/>
        <end position="337"/>
    </location>
</feature>
<gene>
    <name evidence="2" type="ORF">ARMOST_00917</name>
</gene>
<dbReference type="PANTHER" id="PTHR33099">
    <property type="entry name" value="FE2OG DIOXYGENASE DOMAIN-CONTAINING PROTEIN"/>
    <property type="match status" value="1"/>
</dbReference>
<sequence length="1087" mass="120715">MASSIGKSGDIRSTLDALLKSELKFRSGGFASSHVYSMKDAPNPCLKIDGLGLIGLPLSKRDAAAIKSYCMPYDEIFPSGRCWMMNRLLIQFHNPEWDIWIKQSVLPAVCENIGVDPSKTHCELDKLLLLEADSPDLTHDSASMGPSMFGTINITLPSEFTGGTLCLQYGDSTRVIAFPAKTSLTTTVVGSFVNVTHHMESVTSGNRLSLNYRLLYSSEGPLPFLPNPQGIKDGLTAIFKSWNTPDIAGKPTVLACVVADEDDALATSVFNIANQLGFRVYYADIDYTLTGSVTFERRQNRDRWDGYAFDDYEEDLDGSDSDSDEDPDGFEPDDYEMPSYADEAFDIVEITDLSGMPVDIPDLQLSRSSVINGRLDSGEVQDQSYEHDYDEGTVSRTWSAQVALILPPWSPLVAVVGDAFDYACNLLEESLSTARNAEELKLVDILVQCCEDEKRRKDVPSISKAVGILRETADRWNDVDTFLLVAKRCRLHTNIDFMGIEGFVSVYLAFDWERIESFFADTIKQAKTNVKRVALVKKLAETAREGSDDEVTNWCSQNDKVVLDSLRNVKRRDVKWLISYIKDRGIDFFRSGLLLQLQKQPFNQDFWLPFIRRLYAEKSLSPLSKDFDSTISRCVLHVVTVSPLFPPSPHEPKRPNGATAQDFVNTSCIKDFVQLCVDTDTIEHCKLIFKRMQPIIAVSPGAWKTYHALVPDLSQLTNSHLQLSGPLSEFFETAARQLLHNSQSITDSNTEPLLLALRQTSHAFLKQLMTPACIGYLAKTRSQQSRNVACLLQNKLLPLSNGDSSERNDVAEIILQCVTEILLAFDFSTLVGLSESDPSRALGSVVELFNLGFLSGCGVAASQIIFDRLLLYANQKEYMYAVLCPFIKVLLARTVRMGLQPTVPPFSAFCAKVASIYALEIMTPKPDEAVSLQLRNIGCGCTFCTNLRAFFNNGKAIHTVTGSHSERGHVEKKLNEARAGHSKVAWETVHDSYRLTLRIIKPKVMRVHGAWLARSQNGQNLLASMGTEAIQRQIMGRDYDWIRGAIVGATNIGPAIAAARLLANITNGEFLTMPTVTGPPAKKARYN</sequence>
<dbReference type="PANTHER" id="PTHR33099:SF13">
    <property type="entry name" value="F-BOX DOMAIN-CONTAINING PROTEIN-RELATED"/>
    <property type="match status" value="1"/>
</dbReference>
<keyword evidence="3" id="KW-1185">Reference proteome</keyword>
<dbReference type="Proteomes" id="UP000219338">
    <property type="component" value="Unassembled WGS sequence"/>
</dbReference>
<accession>A0A284QMI4</accession>
<proteinExistence type="predicted"/>
<reference evidence="3" key="1">
    <citation type="journal article" date="2017" name="Nat. Ecol. Evol.">
        <title>Genome expansion and lineage-specific genetic innovations in the forest pathogenic fungi Armillaria.</title>
        <authorList>
            <person name="Sipos G."/>
            <person name="Prasanna A.N."/>
            <person name="Walter M.C."/>
            <person name="O'Connor E."/>
            <person name="Balint B."/>
            <person name="Krizsan K."/>
            <person name="Kiss B."/>
            <person name="Hess J."/>
            <person name="Varga T."/>
            <person name="Slot J."/>
            <person name="Riley R."/>
            <person name="Boka B."/>
            <person name="Rigling D."/>
            <person name="Barry K."/>
            <person name="Lee J."/>
            <person name="Mihaltcheva S."/>
            <person name="LaButti K."/>
            <person name="Lipzen A."/>
            <person name="Waldron R."/>
            <person name="Moloney N.M."/>
            <person name="Sperisen C."/>
            <person name="Kredics L."/>
            <person name="Vagvoelgyi C."/>
            <person name="Patrignani A."/>
            <person name="Fitzpatrick D."/>
            <person name="Nagy I."/>
            <person name="Doyle S."/>
            <person name="Anderson J.B."/>
            <person name="Grigoriev I.V."/>
            <person name="Gueldener U."/>
            <person name="Muensterkoetter M."/>
            <person name="Nagy L.G."/>
        </authorList>
    </citation>
    <scope>NUCLEOTIDE SEQUENCE [LARGE SCALE GENOMIC DNA]</scope>
    <source>
        <strain evidence="3">C18/9</strain>
    </source>
</reference>
<evidence type="ECO:0000313" key="3">
    <source>
        <dbReference type="Proteomes" id="UP000219338"/>
    </source>
</evidence>
<name>A0A284QMI4_ARMOS</name>
<protein>
    <submittedName>
        <fullName evidence="2">Uncharacterized protein</fullName>
    </submittedName>
</protein>
<dbReference type="OrthoDB" id="3266192at2759"/>